<dbReference type="AlphaFoldDB" id="A0AAV7T0X7"/>
<dbReference type="Proteomes" id="UP001066276">
    <property type="component" value="Chromosome 4_1"/>
</dbReference>
<keyword evidence="2" id="KW-1185">Reference proteome</keyword>
<gene>
    <name evidence="1" type="ORF">NDU88_001911</name>
</gene>
<sequence>MVGVSRVLHKELQPLESSIQALETDKRTDPCTGQKLRKAHKQHNDMDRLKCIDYKTYVARAHDEEGKSGWLLAGLIRPELRGIYYTPDRCYRDAYSCTGTH</sequence>
<protein>
    <submittedName>
        <fullName evidence="1">Uncharacterized protein</fullName>
    </submittedName>
</protein>
<evidence type="ECO:0000313" key="2">
    <source>
        <dbReference type="Proteomes" id="UP001066276"/>
    </source>
</evidence>
<evidence type="ECO:0000313" key="1">
    <source>
        <dbReference type="EMBL" id="KAJ1170030.1"/>
    </source>
</evidence>
<name>A0AAV7T0X7_PLEWA</name>
<proteinExistence type="predicted"/>
<comment type="caution">
    <text evidence="1">The sequence shown here is derived from an EMBL/GenBank/DDBJ whole genome shotgun (WGS) entry which is preliminary data.</text>
</comment>
<dbReference type="EMBL" id="JANPWB010000007">
    <property type="protein sequence ID" value="KAJ1170030.1"/>
    <property type="molecule type" value="Genomic_DNA"/>
</dbReference>
<accession>A0AAV7T0X7</accession>
<reference evidence="1" key="1">
    <citation type="journal article" date="2022" name="bioRxiv">
        <title>Sequencing and chromosome-scale assembly of the giantPleurodeles waltlgenome.</title>
        <authorList>
            <person name="Brown T."/>
            <person name="Elewa A."/>
            <person name="Iarovenko S."/>
            <person name="Subramanian E."/>
            <person name="Araus A.J."/>
            <person name="Petzold A."/>
            <person name="Susuki M."/>
            <person name="Suzuki K.-i.T."/>
            <person name="Hayashi T."/>
            <person name="Toyoda A."/>
            <person name="Oliveira C."/>
            <person name="Osipova E."/>
            <person name="Leigh N.D."/>
            <person name="Simon A."/>
            <person name="Yun M.H."/>
        </authorList>
    </citation>
    <scope>NUCLEOTIDE SEQUENCE</scope>
    <source>
        <strain evidence="1">20211129_DDA</strain>
        <tissue evidence="1">Liver</tissue>
    </source>
</reference>
<organism evidence="1 2">
    <name type="scientific">Pleurodeles waltl</name>
    <name type="common">Iberian ribbed newt</name>
    <dbReference type="NCBI Taxonomy" id="8319"/>
    <lineage>
        <taxon>Eukaryota</taxon>
        <taxon>Metazoa</taxon>
        <taxon>Chordata</taxon>
        <taxon>Craniata</taxon>
        <taxon>Vertebrata</taxon>
        <taxon>Euteleostomi</taxon>
        <taxon>Amphibia</taxon>
        <taxon>Batrachia</taxon>
        <taxon>Caudata</taxon>
        <taxon>Salamandroidea</taxon>
        <taxon>Salamandridae</taxon>
        <taxon>Pleurodelinae</taxon>
        <taxon>Pleurodeles</taxon>
    </lineage>
</organism>